<feature type="signal peptide" evidence="5">
    <location>
        <begin position="1"/>
        <end position="31"/>
    </location>
</feature>
<dbReference type="Pfam" id="PF00227">
    <property type="entry name" value="Proteasome"/>
    <property type="match status" value="1"/>
</dbReference>
<name>A0A7S2Q2X0_9STRA</name>
<keyword evidence="2" id="KW-0963">Cytoplasm</keyword>
<dbReference type="GO" id="GO:0051603">
    <property type="term" value="P:proteolysis involved in protein catabolic process"/>
    <property type="evidence" value="ECO:0007669"/>
    <property type="project" value="InterPro"/>
</dbReference>
<keyword evidence="5" id="KW-0732">Signal</keyword>
<keyword evidence="3" id="KW-0647">Proteasome</keyword>
<evidence type="ECO:0000256" key="5">
    <source>
        <dbReference type="SAM" id="SignalP"/>
    </source>
</evidence>
<reference evidence="6" key="1">
    <citation type="submission" date="2021-01" db="EMBL/GenBank/DDBJ databases">
        <authorList>
            <person name="Corre E."/>
            <person name="Pelletier E."/>
            <person name="Niang G."/>
            <person name="Scheremetjew M."/>
            <person name="Finn R."/>
            <person name="Kale V."/>
            <person name="Holt S."/>
            <person name="Cochrane G."/>
            <person name="Meng A."/>
            <person name="Brown T."/>
            <person name="Cohen L."/>
        </authorList>
    </citation>
    <scope>NUCLEOTIDE SEQUENCE</scope>
    <source>
        <strain evidence="6">SM1012Den-03</strain>
    </source>
</reference>
<feature type="chain" id="PRO_5031387243" evidence="5">
    <location>
        <begin position="32"/>
        <end position="422"/>
    </location>
</feature>
<evidence type="ECO:0000256" key="3">
    <source>
        <dbReference type="ARBA" id="ARBA00022942"/>
    </source>
</evidence>
<evidence type="ECO:0000256" key="2">
    <source>
        <dbReference type="ARBA" id="ARBA00022490"/>
    </source>
</evidence>
<proteinExistence type="predicted"/>
<dbReference type="InterPro" id="IPR029055">
    <property type="entry name" value="Ntn_hydrolases_N"/>
</dbReference>
<sequence>MTMKPFSKSNPLASIILLSTLLLTTFSTTTAQKFDPYQLNGGLVAAVAGRDYVLIASDTRLTDGGYGVHSRRYLSGRLWSASTSSSVVEVADPLLSSSGDVLSGGDDIMTLSKNNDLIQPPSTITTSNVHWDSNGSLQLPNVISTNSASSLLQTIEPTNDLPTTTTNPPIMIGSAGCASDCESLKRRVRLELDALTMNNNNNNNNSNSKLGVASVANLLQQILYSRRGFPFYSFCVVAGLHPPQELVLRDDGGDDGDGGKKRMEGAVYVYDAIGSYERVAVGSAGTGRELLQPILDQLFSDSTTTITSKDDDPSITINNNDNHSNNGKSGDIMAIPPMKQRVGVAGSLRPPVQTVVRCSVEDAVKNVARAYQSVAEREISVGDEVVICVVKSSDVVASSAAAGGRRSEGAVLKVYRYPLKKH</sequence>
<comment type="subcellular location">
    <subcellularLocation>
        <location evidence="1">Nucleus</location>
    </subcellularLocation>
</comment>
<evidence type="ECO:0000256" key="4">
    <source>
        <dbReference type="SAM" id="MobiDB-lite"/>
    </source>
</evidence>
<dbReference type="InterPro" id="IPR001353">
    <property type="entry name" value="Proteasome_sua/b"/>
</dbReference>
<dbReference type="PANTHER" id="PTHR32194:SF2">
    <property type="entry name" value="PROTEASOME SUBUNIT BETA TYPE-1"/>
    <property type="match status" value="1"/>
</dbReference>
<accession>A0A7S2Q2X0</accession>
<evidence type="ECO:0000313" key="6">
    <source>
        <dbReference type="EMBL" id="CAD9631204.1"/>
    </source>
</evidence>
<feature type="region of interest" description="Disordered" evidence="4">
    <location>
        <begin position="305"/>
        <end position="330"/>
    </location>
</feature>
<dbReference type="GO" id="GO:0005634">
    <property type="term" value="C:nucleus"/>
    <property type="evidence" value="ECO:0007669"/>
    <property type="project" value="UniProtKB-SubCell"/>
</dbReference>
<dbReference type="SUPFAM" id="SSF56235">
    <property type="entry name" value="N-terminal nucleophile aminohydrolases (Ntn hydrolases)"/>
    <property type="match status" value="1"/>
</dbReference>
<organism evidence="6">
    <name type="scientific">Skeletonema marinoi</name>
    <dbReference type="NCBI Taxonomy" id="267567"/>
    <lineage>
        <taxon>Eukaryota</taxon>
        <taxon>Sar</taxon>
        <taxon>Stramenopiles</taxon>
        <taxon>Ochrophyta</taxon>
        <taxon>Bacillariophyta</taxon>
        <taxon>Coscinodiscophyceae</taxon>
        <taxon>Thalassiosirophycidae</taxon>
        <taxon>Thalassiosirales</taxon>
        <taxon>Skeletonemataceae</taxon>
        <taxon>Skeletonema</taxon>
        <taxon>Skeletonema marinoi-dohrnii complex</taxon>
    </lineage>
</organism>
<dbReference type="GO" id="GO:0005737">
    <property type="term" value="C:cytoplasm"/>
    <property type="evidence" value="ECO:0007669"/>
    <property type="project" value="TreeGrafter"/>
</dbReference>
<dbReference type="InterPro" id="IPR023333">
    <property type="entry name" value="Proteasome_suB-type"/>
</dbReference>
<dbReference type="EMBL" id="HBGZ01032542">
    <property type="protein sequence ID" value="CAD9631204.1"/>
    <property type="molecule type" value="Transcribed_RNA"/>
</dbReference>
<gene>
    <name evidence="6" type="ORF">SMAR0320_LOCUS23263</name>
</gene>
<protein>
    <submittedName>
        <fullName evidence="6">Uncharacterized protein</fullName>
    </submittedName>
</protein>
<feature type="compositionally biased region" description="Low complexity" evidence="4">
    <location>
        <begin position="314"/>
        <end position="326"/>
    </location>
</feature>
<dbReference type="AlphaFoldDB" id="A0A7S2Q2X0"/>
<dbReference type="PANTHER" id="PTHR32194">
    <property type="entry name" value="METALLOPROTEASE TLDD"/>
    <property type="match status" value="1"/>
</dbReference>
<dbReference type="GO" id="GO:0005839">
    <property type="term" value="C:proteasome core complex"/>
    <property type="evidence" value="ECO:0007669"/>
    <property type="project" value="InterPro"/>
</dbReference>
<evidence type="ECO:0000256" key="1">
    <source>
        <dbReference type="ARBA" id="ARBA00004123"/>
    </source>
</evidence>
<dbReference type="Gene3D" id="3.60.20.10">
    <property type="entry name" value="Glutamine Phosphoribosylpyrophosphate, subunit 1, domain 1"/>
    <property type="match status" value="1"/>
</dbReference>